<dbReference type="CDD" id="cd01299">
    <property type="entry name" value="Met_dep_hydrolase_A"/>
    <property type="match status" value="1"/>
</dbReference>
<dbReference type="Gene3D" id="3.20.20.140">
    <property type="entry name" value="Metal-dependent hydrolases"/>
    <property type="match status" value="1"/>
</dbReference>
<dbReference type="RefSeq" id="WP_092365412.1">
    <property type="nucleotide sequence ID" value="NZ_DAINWJ010000367.1"/>
</dbReference>
<name>A0A1I0HHW8_9FIRM</name>
<gene>
    <name evidence="2" type="ORF">SAMN05216313_11634</name>
</gene>
<evidence type="ECO:0000313" key="2">
    <source>
        <dbReference type="EMBL" id="SET83302.1"/>
    </source>
</evidence>
<dbReference type="Gene3D" id="2.30.40.10">
    <property type="entry name" value="Urease, subunit C, domain 1"/>
    <property type="match status" value="1"/>
</dbReference>
<dbReference type="PANTHER" id="PTHR43135">
    <property type="entry name" value="ALPHA-D-RIBOSE 1-METHYLPHOSPHONATE 5-TRIPHOSPHATE DIPHOSPHATASE"/>
    <property type="match status" value="1"/>
</dbReference>
<dbReference type="InterPro" id="IPR032466">
    <property type="entry name" value="Metal_Hydrolase"/>
</dbReference>
<dbReference type="STRING" id="460384.SAMN05216313_11634"/>
<dbReference type="Pfam" id="PF01979">
    <property type="entry name" value="Amidohydro_1"/>
    <property type="match status" value="1"/>
</dbReference>
<feature type="domain" description="Amidohydrolase-related" evidence="1">
    <location>
        <begin position="53"/>
        <end position="403"/>
    </location>
</feature>
<keyword evidence="3" id="KW-1185">Reference proteome</keyword>
<protein>
    <submittedName>
        <fullName evidence="2">Imidazolonepropionase</fullName>
    </submittedName>
</protein>
<proteinExistence type="predicted"/>
<organism evidence="2 3">
    <name type="scientific">Enterocloster lavalensis</name>
    <dbReference type="NCBI Taxonomy" id="460384"/>
    <lineage>
        <taxon>Bacteria</taxon>
        <taxon>Bacillati</taxon>
        <taxon>Bacillota</taxon>
        <taxon>Clostridia</taxon>
        <taxon>Lachnospirales</taxon>
        <taxon>Lachnospiraceae</taxon>
        <taxon>Enterocloster</taxon>
    </lineage>
</organism>
<dbReference type="SUPFAM" id="SSF51338">
    <property type="entry name" value="Composite domain of metallo-dependent hydrolases"/>
    <property type="match status" value="1"/>
</dbReference>
<dbReference type="SUPFAM" id="SSF51556">
    <property type="entry name" value="Metallo-dependent hydrolases"/>
    <property type="match status" value="1"/>
</dbReference>
<dbReference type="Proteomes" id="UP000198508">
    <property type="component" value="Unassembled WGS sequence"/>
</dbReference>
<evidence type="ECO:0000259" key="1">
    <source>
        <dbReference type="Pfam" id="PF01979"/>
    </source>
</evidence>
<reference evidence="3" key="1">
    <citation type="submission" date="2016-10" db="EMBL/GenBank/DDBJ databases">
        <authorList>
            <person name="Varghese N."/>
            <person name="Submissions S."/>
        </authorList>
    </citation>
    <scope>NUCLEOTIDE SEQUENCE [LARGE SCALE GENOMIC DNA]</scope>
    <source>
        <strain evidence="3">NLAE-zl-G277</strain>
    </source>
</reference>
<dbReference type="AlphaFoldDB" id="A0A1I0HHW8"/>
<sequence length="414" mass="45867">MYVLKGRVIDGNGGEPLEKGIVEVTDNKITAVCNEWEYTVPEGAEVIEVENGTIMPGFIDQHVHMGVGDNYYKIFERHAYHAVCQVLRDMKQILNAGFTSIREVGGLSNYLKAPWEEGLIDGPRICSSGKAIAQSGGHWDYIKDYPIEFTLHPDRNVNSEICDGVDNVRRTVRMHFREHCDFIKIMGGPGISCQGNKIFTREFSDSELRAFVEEAENQGSYVAIHAHAAIAINAALRCGVRSIEHATLMDDESIELMLKNNAWIVPTLATSYMSWQHIDEREPWVKEKMSAIEGPKEENLRKAYKAGVTIACGCDFGGGTITVHGNNGLELPLMAETIGMTPMETIVAATKTGSKLMMRENELGTLETGKLADIIIAQGNPLEDLWLVSKADNIKIVMQDGKIKKNMMKGICCV</sequence>
<accession>A0A1I0HHW8</accession>
<dbReference type="EMBL" id="FOIM01000016">
    <property type="protein sequence ID" value="SET83302.1"/>
    <property type="molecule type" value="Genomic_DNA"/>
</dbReference>
<dbReference type="InterPro" id="IPR051781">
    <property type="entry name" value="Metallo-dep_Hydrolase"/>
</dbReference>
<dbReference type="PANTHER" id="PTHR43135:SF3">
    <property type="entry name" value="ALPHA-D-RIBOSE 1-METHYLPHOSPHONATE 5-TRIPHOSPHATE DIPHOSPHATASE"/>
    <property type="match status" value="1"/>
</dbReference>
<evidence type="ECO:0000313" key="3">
    <source>
        <dbReference type="Proteomes" id="UP000198508"/>
    </source>
</evidence>
<dbReference type="InterPro" id="IPR011059">
    <property type="entry name" value="Metal-dep_hydrolase_composite"/>
</dbReference>
<dbReference type="InterPro" id="IPR006680">
    <property type="entry name" value="Amidohydro-rel"/>
</dbReference>
<dbReference type="GO" id="GO:0016810">
    <property type="term" value="F:hydrolase activity, acting on carbon-nitrogen (but not peptide) bonds"/>
    <property type="evidence" value="ECO:0007669"/>
    <property type="project" value="InterPro"/>
</dbReference>
<dbReference type="InterPro" id="IPR057744">
    <property type="entry name" value="OTAase-like"/>
</dbReference>